<evidence type="ECO:0000313" key="3">
    <source>
        <dbReference type="Proteomes" id="UP000061432"/>
    </source>
</evidence>
<dbReference type="KEGG" id="maqu:Maq22A_2p41820"/>
<feature type="compositionally biased region" description="Polar residues" evidence="1">
    <location>
        <begin position="43"/>
        <end position="53"/>
    </location>
</feature>
<evidence type="ECO:0000313" key="2">
    <source>
        <dbReference type="EMBL" id="BAQ50119.1"/>
    </source>
</evidence>
<evidence type="ECO:0000256" key="1">
    <source>
        <dbReference type="SAM" id="MobiDB-lite"/>
    </source>
</evidence>
<dbReference type="AlphaFoldDB" id="A0A0C6FWZ6"/>
<dbReference type="Proteomes" id="UP000061432">
    <property type="component" value="Plasmid pMaq22A_2p"/>
</dbReference>
<sequence>MNSARIWLKSIGSSRFRVWPVFGRTARPEVDSVRLKKRPGCRQWSSSSPTTTKRGAAIARSSSTMS</sequence>
<dbReference type="PATRIC" id="fig|270351.10.peg.7273"/>
<organism evidence="2 3">
    <name type="scientific">Methylobacterium aquaticum</name>
    <dbReference type="NCBI Taxonomy" id="270351"/>
    <lineage>
        <taxon>Bacteria</taxon>
        <taxon>Pseudomonadati</taxon>
        <taxon>Pseudomonadota</taxon>
        <taxon>Alphaproteobacteria</taxon>
        <taxon>Hyphomicrobiales</taxon>
        <taxon>Methylobacteriaceae</taxon>
        <taxon>Methylobacterium</taxon>
    </lineage>
</organism>
<protein>
    <submittedName>
        <fullName evidence="2">Uncharacterized protein</fullName>
    </submittedName>
</protein>
<reference evidence="3" key="2">
    <citation type="submission" date="2015-01" db="EMBL/GenBank/DDBJ databases">
        <title>Complete genome sequence of Methylobacterium aquaticum strain 22A.</title>
        <authorList>
            <person name="Tani A."/>
            <person name="Ogura Y."/>
            <person name="Hayashi T."/>
        </authorList>
    </citation>
    <scope>NUCLEOTIDE SEQUENCE [LARGE SCALE GENOMIC DNA]</scope>
    <source>
        <strain evidence="3">MA-22A</strain>
        <plasmid evidence="3">Plasmid pMaq22A_2p DNA</plasmid>
    </source>
</reference>
<reference evidence="2 3" key="1">
    <citation type="journal article" date="2015" name="Genome Announc.">
        <title>Complete Genome Sequence of Methylobacterium aquaticum Strain 22A, Isolated from Racomitrium japonicum Moss.</title>
        <authorList>
            <person name="Tani A."/>
            <person name="Ogura Y."/>
            <person name="Hayashi T."/>
            <person name="Kimbara K."/>
        </authorList>
    </citation>
    <scope>NUCLEOTIDE SEQUENCE [LARGE SCALE GENOMIC DNA]</scope>
    <source>
        <strain evidence="2 3">MA-22A</strain>
        <plasmid evidence="3">Plasmid pMaq22A_2p DNA</plasmid>
    </source>
</reference>
<feature type="region of interest" description="Disordered" evidence="1">
    <location>
        <begin position="40"/>
        <end position="66"/>
    </location>
</feature>
<geneLocation type="plasmid" evidence="3">
    <name>pMaq22A_2p DNA</name>
</geneLocation>
<dbReference type="EMBL" id="AP014706">
    <property type="protein sequence ID" value="BAQ50119.1"/>
    <property type="molecule type" value="Genomic_DNA"/>
</dbReference>
<proteinExistence type="predicted"/>
<keyword evidence="2" id="KW-0614">Plasmid</keyword>
<accession>A0A0C6FWZ6</accession>
<gene>
    <name evidence="2" type="ORF">Maq22A_2p41820</name>
</gene>
<name>A0A0C6FWZ6_9HYPH</name>